<evidence type="ECO:0000313" key="2">
    <source>
        <dbReference type="Proteomes" id="UP000265703"/>
    </source>
</evidence>
<comment type="caution">
    <text evidence="1">The sequence shown here is derived from an EMBL/GenBank/DDBJ whole genome shotgun (WGS) entry which is preliminary data.</text>
</comment>
<protein>
    <submittedName>
        <fullName evidence="1">Uncharacterized protein</fullName>
    </submittedName>
</protein>
<proteinExistence type="predicted"/>
<dbReference type="EMBL" id="QKYT01000377">
    <property type="protein sequence ID" value="RIA86208.1"/>
    <property type="molecule type" value="Genomic_DNA"/>
</dbReference>
<gene>
    <name evidence="1" type="ORF">C1645_780116</name>
</gene>
<reference evidence="1 2" key="1">
    <citation type="submission" date="2018-06" db="EMBL/GenBank/DDBJ databases">
        <title>Comparative genomics reveals the genomic features of Rhizophagus irregularis, R. cerebriforme, R. diaphanum and Gigaspora rosea, and their symbiotic lifestyle signature.</title>
        <authorList>
            <person name="Morin E."/>
            <person name="San Clemente H."/>
            <person name="Chen E.C.H."/>
            <person name="De La Providencia I."/>
            <person name="Hainaut M."/>
            <person name="Kuo A."/>
            <person name="Kohler A."/>
            <person name="Murat C."/>
            <person name="Tang N."/>
            <person name="Roy S."/>
            <person name="Loubradou J."/>
            <person name="Henrissat B."/>
            <person name="Grigoriev I.V."/>
            <person name="Corradi N."/>
            <person name="Roux C."/>
            <person name="Martin F.M."/>
        </authorList>
    </citation>
    <scope>NUCLEOTIDE SEQUENCE [LARGE SCALE GENOMIC DNA]</scope>
    <source>
        <strain evidence="1 2">DAOM 227022</strain>
    </source>
</reference>
<dbReference type="Proteomes" id="UP000265703">
    <property type="component" value="Unassembled WGS sequence"/>
</dbReference>
<name>A0A397SJJ6_9GLOM</name>
<keyword evidence="2" id="KW-1185">Reference proteome</keyword>
<accession>A0A397SJJ6</accession>
<organism evidence="1 2">
    <name type="scientific">Glomus cerebriforme</name>
    <dbReference type="NCBI Taxonomy" id="658196"/>
    <lineage>
        <taxon>Eukaryota</taxon>
        <taxon>Fungi</taxon>
        <taxon>Fungi incertae sedis</taxon>
        <taxon>Mucoromycota</taxon>
        <taxon>Glomeromycotina</taxon>
        <taxon>Glomeromycetes</taxon>
        <taxon>Glomerales</taxon>
        <taxon>Glomeraceae</taxon>
        <taxon>Glomus</taxon>
    </lineage>
</organism>
<evidence type="ECO:0000313" key="1">
    <source>
        <dbReference type="EMBL" id="RIA86208.1"/>
    </source>
</evidence>
<sequence>MTTIITIHYTEKSINTNIIADMNHDNITLTQENIVQIRSRLRQFQDKPHLQAEKPKGLLQELSTSSKGCKPKIMRGYR</sequence>
<dbReference type="AlphaFoldDB" id="A0A397SJJ6"/>